<keyword evidence="1" id="KW-1133">Transmembrane helix</keyword>
<feature type="transmembrane region" description="Helical" evidence="1">
    <location>
        <begin position="12"/>
        <end position="34"/>
    </location>
</feature>
<dbReference type="InterPro" id="IPR018678">
    <property type="entry name" value="DUF2160_TM"/>
</dbReference>
<sequence>MSFSLEWMEWTLPTAVFFIIIFMLLVAMTIWQTVSPSIERRGFLPIPTTPGDRFFIGLLGSGYIFLAWLGLTDLSLWIMLAISVCWIIVVMRWG</sequence>
<feature type="transmembrane region" description="Helical" evidence="1">
    <location>
        <begin position="77"/>
        <end position="93"/>
    </location>
</feature>
<organism evidence="2">
    <name type="scientific">marine sediment metagenome</name>
    <dbReference type="NCBI Taxonomy" id="412755"/>
    <lineage>
        <taxon>unclassified sequences</taxon>
        <taxon>metagenomes</taxon>
        <taxon>ecological metagenomes</taxon>
    </lineage>
</organism>
<keyword evidence="1" id="KW-0472">Membrane</keyword>
<reference evidence="2" key="1">
    <citation type="journal article" date="2015" name="Nature">
        <title>Complex archaea that bridge the gap between prokaryotes and eukaryotes.</title>
        <authorList>
            <person name="Spang A."/>
            <person name="Saw J.H."/>
            <person name="Jorgensen S.L."/>
            <person name="Zaremba-Niedzwiedzka K."/>
            <person name="Martijn J."/>
            <person name="Lind A.E."/>
            <person name="van Eijk R."/>
            <person name="Schleper C."/>
            <person name="Guy L."/>
            <person name="Ettema T.J."/>
        </authorList>
    </citation>
    <scope>NUCLEOTIDE SEQUENCE</scope>
</reference>
<proteinExistence type="predicted"/>
<name>A0A0F9E011_9ZZZZ</name>
<dbReference type="EMBL" id="LAZR01037047">
    <property type="protein sequence ID" value="KKL23241.1"/>
    <property type="molecule type" value="Genomic_DNA"/>
</dbReference>
<feature type="transmembrane region" description="Helical" evidence="1">
    <location>
        <begin position="54"/>
        <end position="71"/>
    </location>
</feature>
<gene>
    <name evidence="2" type="ORF">LCGC14_2427370</name>
</gene>
<accession>A0A0F9E011</accession>
<keyword evidence="1" id="KW-0812">Transmembrane</keyword>
<evidence type="ECO:0000256" key="1">
    <source>
        <dbReference type="SAM" id="Phobius"/>
    </source>
</evidence>
<comment type="caution">
    <text evidence="2">The sequence shown here is derived from an EMBL/GenBank/DDBJ whole genome shotgun (WGS) entry which is preliminary data.</text>
</comment>
<protein>
    <recommendedName>
        <fullName evidence="3">Small integral membrane protein</fullName>
    </recommendedName>
</protein>
<dbReference type="AlphaFoldDB" id="A0A0F9E011"/>
<evidence type="ECO:0000313" key="2">
    <source>
        <dbReference type="EMBL" id="KKL23241.1"/>
    </source>
</evidence>
<dbReference type="Pfam" id="PF09928">
    <property type="entry name" value="DUF2160"/>
    <property type="match status" value="1"/>
</dbReference>
<evidence type="ECO:0008006" key="3">
    <source>
        <dbReference type="Google" id="ProtNLM"/>
    </source>
</evidence>